<accession>A0A1F5EC93</accession>
<dbReference type="GO" id="GO:0106430">
    <property type="term" value="F:dihydroorotate dehydrogenase (quinone) activity"/>
    <property type="evidence" value="ECO:0007669"/>
    <property type="project" value="UniProtKB-EC"/>
</dbReference>
<keyword evidence="6" id="KW-0560">Oxidoreductase</keyword>
<reference evidence="10 11" key="1">
    <citation type="journal article" date="2016" name="Nat. Commun.">
        <title>Thousands of microbial genomes shed light on interconnected biogeochemical processes in an aquifer system.</title>
        <authorList>
            <person name="Anantharaman K."/>
            <person name="Brown C.T."/>
            <person name="Hug L.A."/>
            <person name="Sharon I."/>
            <person name="Castelle C.J."/>
            <person name="Probst A.J."/>
            <person name="Thomas B.C."/>
            <person name="Singh A."/>
            <person name="Wilkins M.J."/>
            <person name="Karaoz U."/>
            <person name="Brodie E.L."/>
            <person name="Williams K.H."/>
            <person name="Hubbard S.S."/>
            <person name="Banfield J.F."/>
        </authorList>
    </citation>
    <scope>NUCLEOTIDE SEQUENCE [LARGE SCALE GENOMIC DNA]</scope>
</reference>
<dbReference type="InterPro" id="IPR005720">
    <property type="entry name" value="Dihydroorotate_DH_cat"/>
</dbReference>
<dbReference type="SUPFAM" id="SSF51395">
    <property type="entry name" value="FMN-linked oxidoreductases"/>
    <property type="match status" value="1"/>
</dbReference>
<dbReference type="STRING" id="1797471.A3A71_03030"/>
<dbReference type="EMBL" id="MEZX01000001">
    <property type="protein sequence ID" value="OGD65039.1"/>
    <property type="molecule type" value="Genomic_DNA"/>
</dbReference>
<dbReference type="PANTHER" id="PTHR48109:SF4">
    <property type="entry name" value="DIHYDROOROTATE DEHYDROGENASE (QUINONE), MITOCHONDRIAL"/>
    <property type="match status" value="1"/>
</dbReference>
<dbReference type="GO" id="GO:0009220">
    <property type="term" value="P:pyrimidine ribonucleotide biosynthetic process"/>
    <property type="evidence" value="ECO:0007669"/>
    <property type="project" value="UniProtKB-UniRule"/>
</dbReference>
<dbReference type="Proteomes" id="UP000177481">
    <property type="component" value="Unassembled WGS sequence"/>
</dbReference>
<organism evidence="10 11">
    <name type="scientific">Candidatus Berkelbacteria bacterium RIFCSPLOWO2_01_FULL_50_28</name>
    <dbReference type="NCBI Taxonomy" id="1797471"/>
    <lineage>
        <taxon>Bacteria</taxon>
        <taxon>Candidatus Berkelbacteria</taxon>
    </lineage>
</organism>
<keyword evidence="3" id="KW-0285">Flavoprotein</keyword>
<comment type="cofactor">
    <cofactor evidence="1">
        <name>FMN</name>
        <dbReference type="ChEBI" id="CHEBI:58210"/>
    </cofactor>
</comment>
<dbReference type="Gene3D" id="3.20.20.70">
    <property type="entry name" value="Aldolase class I"/>
    <property type="match status" value="1"/>
</dbReference>
<evidence type="ECO:0000256" key="2">
    <source>
        <dbReference type="ARBA" id="ARBA00004725"/>
    </source>
</evidence>
<evidence type="ECO:0000256" key="4">
    <source>
        <dbReference type="ARBA" id="ARBA00022643"/>
    </source>
</evidence>
<evidence type="ECO:0000256" key="1">
    <source>
        <dbReference type="ARBA" id="ARBA00001917"/>
    </source>
</evidence>
<evidence type="ECO:0000256" key="3">
    <source>
        <dbReference type="ARBA" id="ARBA00022630"/>
    </source>
</evidence>
<dbReference type="NCBIfam" id="TIGR01036">
    <property type="entry name" value="pyrD_sub2"/>
    <property type="match status" value="1"/>
</dbReference>
<comment type="pathway">
    <text evidence="2">Pyrimidine metabolism; UMP biosynthesis via de novo pathway.</text>
</comment>
<protein>
    <recommendedName>
        <fullName evidence="8">Dihydroorotate dehydrogenase (quinone)</fullName>
        <ecNumber evidence="8">1.3.5.2</ecNumber>
    </recommendedName>
</protein>
<dbReference type="AlphaFoldDB" id="A0A1F5EC93"/>
<evidence type="ECO:0000256" key="5">
    <source>
        <dbReference type="ARBA" id="ARBA00022975"/>
    </source>
</evidence>
<evidence type="ECO:0000313" key="10">
    <source>
        <dbReference type="EMBL" id="OGD65039.1"/>
    </source>
</evidence>
<keyword evidence="7" id="KW-0472">Membrane</keyword>
<comment type="caution">
    <text evidence="10">The sequence shown here is derived from an EMBL/GenBank/DDBJ whole genome shotgun (WGS) entry which is preliminary data.</text>
</comment>
<dbReference type="PANTHER" id="PTHR48109">
    <property type="entry name" value="DIHYDROOROTATE DEHYDROGENASE (QUINONE), MITOCHONDRIAL-RELATED"/>
    <property type="match status" value="1"/>
</dbReference>
<dbReference type="GO" id="GO:0005737">
    <property type="term" value="C:cytoplasm"/>
    <property type="evidence" value="ECO:0007669"/>
    <property type="project" value="InterPro"/>
</dbReference>
<dbReference type="GO" id="GO:0005886">
    <property type="term" value="C:plasma membrane"/>
    <property type="evidence" value="ECO:0007669"/>
    <property type="project" value="TreeGrafter"/>
</dbReference>
<gene>
    <name evidence="10" type="ORF">A3A71_03030</name>
</gene>
<dbReference type="EC" id="1.3.5.2" evidence="8"/>
<evidence type="ECO:0000256" key="6">
    <source>
        <dbReference type="ARBA" id="ARBA00023002"/>
    </source>
</evidence>
<evidence type="ECO:0000313" key="11">
    <source>
        <dbReference type="Proteomes" id="UP000177481"/>
    </source>
</evidence>
<dbReference type="CDD" id="cd04738">
    <property type="entry name" value="DHOD_2_like"/>
    <property type="match status" value="1"/>
</dbReference>
<dbReference type="NCBIfam" id="NF003652">
    <property type="entry name" value="PRK05286.2-5"/>
    <property type="match status" value="1"/>
</dbReference>
<dbReference type="GO" id="GO:0006207">
    <property type="term" value="P:'de novo' pyrimidine nucleobase biosynthetic process"/>
    <property type="evidence" value="ECO:0007669"/>
    <property type="project" value="UniProtKB-UniRule"/>
</dbReference>
<keyword evidence="5" id="KW-0665">Pyrimidine biosynthesis</keyword>
<name>A0A1F5EC93_9BACT</name>
<dbReference type="Pfam" id="PF01180">
    <property type="entry name" value="DHO_dh"/>
    <property type="match status" value="1"/>
</dbReference>
<evidence type="ECO:0000256" key="8">
    <source>
        <dbReference type="NCBIfam" id="TIGR01036"/>
    </source>
</evidence>
<evidence type="ECO:0000256" key="7">
    <source>
        <dbReference type="ARBA" id="ARBA00023136"/>
    </source>
</evidence>
<dbReference type="InterPro" id="IPR013785">
    <property type="entry name" value="Aldolase_TIM"/>
</dbReference>
<proteinExistence type="predicted"/>
<evidence type="ECO:0000259" key="9">
    <source>
        <dbReference type="Pfam" id="PF01180"/>
    </source>
</evidence>
<sequence>MSKSNFFAFSYHHILKPFFFLFDPESVHNRILTLGQSAGKFVFLRRVTRWAFFYAHPSLEQTICGINFTNPVGLAAGFDKEGILTDIMPEVGFGFMEIGSITGEPCPGNPRPRLWRLPKSKALVVYYGLKSSGAKAIARILSKKQFRFPVGISVAKTNSPATCDDIVGIADYVEAHRQTAEIGAYTTINISCPNTFGGQPFNDAARLEKLIAAIKQVPCSKPIFVKLPPDLSFDVVDRIIEICLAYKIDGVVCSNLTKDRNNPQVSSKLVEQNIPEHGGISGKVIEDLSNELIAHVYKQVGKQLIIIGCGGVFSAEDAYKKIKLGASLIQLITGMVFEGPQLIGQINRGLVKLLHRDDYSNISEAIGKAHQ</sequence>
<feature type="domain" description="Dihydroorotate dehydrogenase catalytic" evidence="9">
    <location>
        <begin position="59"/>
        <end position="354"/>
    </location>
</feature>
<keyword evidence="4" id="KW-0288">FMN</keyword>
<dbReference type="InterPro" id="IPR050074">
    <property type="entry name" value="DHO_dehydrogenase"/>
</dbReference>
<dbReference type="InterPro" id="IPR005719">
    <property type="entry name" value="Dihydroorotate_DH_2"/>
</dbReference>